<name>A0A6G0X593_9STRA</name>
<evidence type="ECO:0000313" key="2">
    <source>
        <dbReference type="Proteomes" id="UP000481153"/>
    </source>
</evidence>
<comment type="caution">
    <text evidence="1">The sequence shown here is derived from an EMBL/GenBank/DDBJ whole genome shotgun (WGS) entry which is preliminary data.</text>
</comment>
<accession>A0A6G0X593</accession>
<organism evidence="1 2">
    <name type="scientific">Aphanomyces euteiches</name>
    <dbReference type="NCBI Taxonomy" id="100861"/>
    <lineage>
        <taxon>Eukaryota</taxon>
        <taxon>Sar</taxon>
        <taxon>Stramenopiles</taxon>
        <taxon>Oomycota</taxon>
        <taxon>Saprolegniomycetes</taxon>
        <taxon>Saprolegniales</taxon>
        <taxon>Verrucalvaceae</taxon>
        <taxon>Aphanomyces</taxon>
    </lineage>
</organism>
<keyword evidence="2" id="KW-1185">Reference proteome</keyword>
<dbReference type="VEuPathDB" id="FungiDB:AeMF1_003190"/>
<dbReference type="PANTHER" id="PTHR31827:SF1">
    <property type="entry name" value="EMB|CAB89363.1"/>
    <property type="match status" value="1"/>
</dbReference>
<evidence type="ECO:0000313" key="1">
    <source>
        <dbReference type="EMBL" id="KAF0735057.1"/>
    </source>
</evidence>
<sequence length="169" mass="18444">MESDLLLLRPCYFKGCTRTATADSVKCEFHKQRAVCIVHGCRNQVFARNRCVRHGGKKTCVHEGCHENVRLGDFCGKHGAIVTRKLCIEPGCQKFAQTKQRCSAHGGGQRCKLDGCATHARKGGFCTRHSSHVRIGRKFMASANGKPSPHLSSVDKLSLGAILNPSIVA</sequence>
<dbReference type="Proteomes" id="UP000481153">
    <property type="component" value="Unassembled WGS sequence"/>
</dbReference>
<proteinExistence type="predicted"/>
<gene>
    <name evidence="1" type="ORF">Ae201684_008272</name>
</gene>
<reference evidence="1 2" key="1">
    <citation type="submission" date="2019-07" db="EMBL/GenBank/DDBJ databases">
        <title>Genomics analysis of Aphanomyces spp. identifies a new class of oomycete effector associated with host adaptation.</title>
        <authorList>
            <person name="Gaulin E."/>
        </authorList>
    </citation>
    <scope>NUCLEOTIDE SEQUENCE [LARGE SCALE GENOMIC DNA]</scope>
    <source>
        <strain evidence="1 2">ATCC 201684</strain>
    </source>
</reference>
<dbReference type="AlphaFoldDB" id="A0A6G0X593"/>
<protein>
    <submittedName>
        <fullName evidence="1">Uncharacterized protein</fullName>
    </submittedName>
</protein>
<dbReference type="EMBL" id="VJMJ01000101">
    <property type="protein sequence ID" value="KAF0735057.1"/>
    <property type="molecule type" value="Genomic_DNA"/>
</dbReference>
<dbReference type="PANTHER" id="PTHR31827">
    <property type="entry name" value="EMB|CAB89363.1"/>
    <property type="match status" value="1"/>
</dbReference>